<dbReference type="CDD" id="cd02440">
    <property type="entry name" value="AdoMet_MTases"/>
    <property type="match status" value="1"/>
</dbReference>
<organism evidence="2 3">
    <name type="scientific">Christensenella hongkongensis</name>
    <dbReference type="NCBI Taxonomy" id="270498"/>
    <lineage>
        <taxon>Bacteria</taxon>
        <taxon>Bacillati</taxon>
        <taxon>Bacillota</taxon>
        <taxon>Clostridia</taxon>
        <taxon>Christensenellales</taxon>
        <taxon>Christensenellaceae</taxon>
        <taxon>Christensenella</taxon>
    </lineage>
</organism>
<evidence type="ECO:0000313" key="2">
    <source>
        <dbReference type="EMBL" id="KKI49850.1"/>
    </source>
</evidence>
<dbReference type="InterPro" id="IPR029063">
    <property type="entry name" value="SAM-dependent_MTases_sf"/>
</dbReference>
<dbReference type="PANTHER" id="PTHR43861:SF1">
    <property type="entry name" value="TRANS-ACONITATE 2-METHYLTRANSFERASE"/>
    <property type="match status" value="1"/>
</dbReference>
<dbReference type="OrthoDB" id="9808140at2"/>
<dbReference type="AlphaFoldDB" id="A0A0M2NHU7"/>
<keyword evidence="3" id="KW-1185">Reference proteome</keyword>
<gene>
    <name evidence="2" type="ORF">CHK_2658</name>
</gene>
<dbReference type="Gene3D" id="3.40.50.150">
    <property type="entry name" value="Vaccinia Virus protein VP39"/>
    <property type="match status" value="1"/>
</dbReference>
<evidence type="ECO:0000259" key="1">
    <source>
        <dbReference type="Pfam" id="PF08241"/>
    </source>
</evidence>
<accession>A0A0M2NHU7</accession>
<proteinExistence type="predicted"/>
<protein>
    <submittedName>
        <fullName evidence="2">SAM-dependent methyltransferase</fullName>
    </submittedName>
</protein>
<dbReference type="EMBL" id="LAYJ01000116">
    <property type="protein sequence ID" value="KKI49850.1"/>
    <property type="molecule type" value="Genomic_DNA"/>
</dbReference>
<name>A0A0M2NHU7_9FIRM</name>
<dbReference type="Pfam" id="PF08241">
    <property type="entry name" value="Methyltransf_11"/>
    <property type="match status" value="1"/>
</dbReference>
<sequence>MSTDSKTRSREYFDRQARDYDNSSDGKFVAPMYAEMLERIAGIAPASLLDVGCGTGNLLLPLADSGISLHGVDLSKEMVLVARERLAGRAEVIVADAQSLPYPDECMDLIVCNASFHHYPRPGDVLREMNRVLRHDGRLLIGDPNPPAVLRGLMNFFVRFSEGGDFRFYSRRQFGQMLSGSGFEMTDWRKPSYKVCILEAKKTNPPCCAAKKYPFSD</sequence>
<dbReference type="Proteomes" id="UP000034076">
    <property type="component" value="Unassembled WGS sequence"/>
</dbReference>
<keyword evidence="2" id="KW-0808">Transferase</keyword>
<dbReference type="GO" id="GO:0008757">
    <property type="term" value="F:S-adenosylmethionine-dependent methyltransferase activity"/>
    <property type="evidence" value="ECO:0007669"/>
    <property type="project" value="InterPro"/>
</dbReference>
<dbReference type="GO" id="GO:0032259">
    <property type="term" value="P:methylation"/>
    <property type="evidence" value="ECO:0007669"/>
    <property type="project" value="UniProtKB-KW"/>
</dbReference>
<dbReference type="PANTHER" id="PTHR43861">
    <property type="entry name" value="TRANS-ACONITATE 2-METHYLTRANSFERASE-RELATED"/>
    <property type="match status" value="1"/>
</dbReference>
<evidence type="ECO:0000313" key="3">
    <source>
        <dbReference type="Proteomes" id="UP000034076"/>
    </source>
</evidence>
<feature type="domain" description="Methyltransferase type 11" evidence="1">
    <location>
        <begin position="49"/>
        <end position="141"/>
    </location>
</feature>
<keyword evidence="2" id="KW-0489">Methyltransferase</keyword>
<reference evidence="2 3" key="1">
    <citation type="submission" date="2015-04" db="EMBL/GenBank/DDBJ databases">
        <title>Draft genome sequence of bacteremic isolate Catabacter hongkongensis type strain HKU16T.</title>
        <authorList>
            <person name="Lau S.K."/>
            <person name="Teng J.L."/>
            <person name="Huang Y."/>
            <person name="Curreem S.O."/>
            <person name="Tsui S.K."/>
            <person name="Woo P.C."/>
        </authorList>
    </citation>
    <scope>NUCLEOTIDE SEQUENCE [LARGE SCALE GENOMIC DNA]</scope>
    <source>
        <strain evidence="2 3">HKU16</strain>
    </source>
</reference>
<dbReference type="SUPFAM" id="SSF53335">
    <property type="entry name" value="S-adenosyl-L-methionine-dependent methyltransferases"/>
    <property type="match status" value="1"/>
</dbReference>
<dbReference type="RefSeq" id="WP_046444463.1">
    <property type="nucleotide sequence ID" value="NZ_JAXDTA010000272.1"/>
</dbReference>
<comment type="caution">
    <text evidence="2">The sequence shown here is derived from an EMBL/GenBank/DDBJ whole genome shotgun (WGS) entry which is preliminary data.</text>
</comment>
<dbReference type="STRING" id="270498.CHK_2658"/>
<dbReference type="InterPro" id="IPR013216">
    <property type="entry name" value="Methyltransf_11"/>
</dbReference>